<keyword evidence="5" id="KW-1185">Reference proteome</keyword>
<dbReference type="InterPro" id="IPR012678">
    <property type="entry name" value="Ribosomal_uL23/eL15/eS24_sf"/>
</dbReference>
<dbReference type="EMBL" id="KV919196">
    <property type="protein sequence ID" value="OSX70875.1"/>
    <property type="molecule type" value="Genomic_DNA"/>
</dbReference>
<dbReference type="GO" id="GO:0005840">
    <property type="term" value="C:ribosome"/>
    <property type="evidence" value="ECO:0007669"/>
    <property type="project" value="UniProtKB-KW"/>
</dbReference>
<proteinExistence type="predicted"/>
<keyword evidence="2" id="KW-0687">Ribonucleoprotein</keyword>
<organism evidence="4 5">
    <name type="scientific">Porphyra umbilicalis</name>
    <name type="common">Purple laver</name>
    <name type="synonym">Red alga</name>
    <dbReference type="NCBI Taxonomy" id="2786"/>
    <lineage>
        <taxon>Eukaryota</taxon>
        <taxon>Rhodophyta</taxon>
        <taxon>Bangiophyceae</taxon>
        <taxon>Bangiales</taxon>
        <taxon>Bangiaceae</taxon>
        <taxon>Porphyra</taxon>
    </lineage>
</organism>
<gene>
    <name evidence="4" type="ORF">BU14_0646s0003</name>
</gene>
<keyword evidence="1" id="KW-0689">Ribosomal protein</keyword>
<accession>A0A1X6NQM5</accession>
<dbReference type="OrthoDB" id="275582at2759"/>
<dbReference type="GO" id="GO:0006412">
    <property type="term" value="P:translation"/>
    <property type="evidence" value="ECO:0007669"/>
    <property type="project" value="InterPro"/>
</dbReference>
<evidence type="ECO:0000313" key="5">
    <source>
        <dbReference type="Proteomes" id="UP000218209"/>
    </source>
</evidence>
<evidence type="ECO:0000256" key="1">
    <source>
        <dbReference type="ARBA" id="ARBA00022980"/>
    </source>
</evidence>
<evidence type="ECO:0000313" key="4">
    <source>
        <dbReference type="EMBL" id="OSX70875.1"/>
    </source>
</evidence>
<feature type="region of interest" description="Disordered" evidence="3">
    <location>
        <begin position="114"/>
        <end position="141"/>
    </location>
</feature>
<dbReference type="AlphaFoldDB" id="A0A1X6NQM5"/>
<evidence type="ECO:0000256" key="3">
    <source>
        <dbReference type="SAM" id="MobiDB-lite"/>
    </source>
</evidence>
<dbReference type="SUPFAM" id="SSF54189">
    <property type="entry name" value="Ribosomal proteins S24e, L23 and L15e"/>
    <property type="match status" value="1"/>
</dbReference>
<evidence type="ECO:0008006" key="6">
    <source>
        <dbReference type="Google" id="ProtNLM"/>
    </source>
</evidence>
<dbReference type="Gene3D" id="3.30.70.330">
    <property type="match status" value="1"/>
</dbReference>
<protein>
    <recommendedName>
        <fullName evidence="6">50S ribosomal protein L23</fullName>
    </recommendedName>
</protein>
<sequence>MPPRIWMPNVRMRLKLRPAPSESGRVAMPETGVEGTFKTNTLIVETPPQVTKVEARLMLSSVYGMDVDKLSSLNIMGGRQRIAFKPGDSRGAVKKDKDMKRFYVKLTSPVEVPTAPKQSLLPGWTAPAEGGAGGAAAAPIE</sequence>
<reference evidence="4 5" key="1">
    <citation type="submission" date="2017-03" db="EMBL/GenBank/DDBJ databases">
        <title>WGS assembly of Porphyra umbilicalis.</title>
        <authorList>
            <person name="Brawley S.H."/>
            <person name="Blouin N.A."/>
            <person name="Ficko-Blean E."/>
            <person name="Wheeler G.L."/>
            <person name="Lohr M."/>
            <person name="Goodson H.V."/>
            <person name="Jenkins J.W."/>
            <person name="Blaby-Haas C.E."/>
            <person name="Helliwell K.E."/>
            <person name="Chan C."/>
            <person name="Marriage T."/>
            <person name="Bhattacharya D."/>
            <person name="Klein A.S."/>
            <person name="Badis Y."/>
            <person name="Brodie J."/>
            <person name="Cao Y."/>
            <person name="Collen J."/>
            <person name="Dittami S.M."/>
            <person name="Gachon C.M."/>
            <person name="Green B.R."/>
            <person name="Karpowicz S."/>
            <person name="Kim J.W."/>
            <person name="Kudahl U."/>
            <person name="Lin S."/>
            <person name="Michel G."/>
            <person name="Mittag M."/>
            <person name="Olson B.J."/>
            <person name="Pangilinan J."/>
            <person name="Peng Y."/>
            <person name="Qiu H."/>
            <person name="Shu S."/>
            <person name="Singer J.T."/>
            <person name="Smith A.G."/>
            <person name="Sprecher B.N."/>
            <person name="Wagner V."/>
            <person name="Wang W."/>
            <person name="Wang Z.-Y."/>
            <person name="Yan J."/>
            <person name="Yarish C."/>
            <person name="Zoeuner-Riek S."/>
            <person name="Zhuang Y."/>
            <person name="Zou Y."/>
            <person name="Lindquist E.A."/>
            <person name="Grimwood J."/>
            <person name="Barry K."/>
            <person name="Rokhsar D.S."/>
            <person name="Schmutz J."/>
            <person name="Stiller J.W."/>
            <person name="Grossman A.R."/>
            <person name="Prochnik S.E."/>
        </authorList>
    </citation>
    <scope>NUCLEOTIDE SEQUENCE [LARGE SCALE GENOMIC DNA]</scope>
    <source>
        <strain evidence="4">4086291</strain>
    </source>
</reference>
<dbReference type="Proteomes" id="UP000218209">
    <property type="component" value="Unassembled WGS sequence"/>
</dbReference>
<dbReference type="GO" id="GO:0003735">
    <property type="term" value="F:structural constituent of ribosome"/>
    <property type="evidence" value="ECO:0007669"/>
    <property type="project" value="InterPro"/>
</dbReference>
<dbReference type="InterPro" id="IPR012677">
    <property type="entry name" value="Nucleotide-bd_a/b_plait_sf"/>
</dbReference>
<name>A0A1X6NQM5_PORUM</name>
<evidence type="ECO:0000256" key="2">
    <source>
        <dbReference type="ARBA" id="ARBA00023274"/>
    </source>
</evidence>
<dbReference type="GO" id="GO:1990904">
    <property type="term" value="C:ribonucleoprotein complex"/>
    <property type="evidence" value="ECO:0007669"/>
    <property type="project" value="UniProtKB-KW"/>
</dbReference>